<dbReference type="EMBL" id="JAVDYI010000001">
    <property type="protein sequence ID" value="MDR7360433.1"/>
    <property type="molecule type" value="Genomic_DNA"/>
</dbReference>
<dbReference type="PANTHER" id="PTHR22916:SF3">
    <property type="entry name" value="UDP-GLCNAC:BETAGAL BETA-1,3-N-ACETYLGLUCOSAMINYLTRANSFERASE-LIKE PROTEIN 1"/>
    <property type="match status" value="1"/>
</dbReference>
<name>A0ABU2BRS0_9MICC</name>
<comment type="caution">
    <text evidence="3">The sequence shown here is derived from an EMBL/GenBank/DDBJ whole genome shotgun (WGS) entry which is preliminary data.</text>
</comment>
<reference evidence="3 4" key="1">
    <citation type="submission" date="2023-07" db="EMBL/GenBank/DDBJ databases">
        <title>Sequencing the genomes of 1000 actinobacteria strains.</title>
        <authorList>
            <person name="Klenk H.-P."/>
        </authorList>
    </citation>
    <scope>NUCLEOTIDE SEQUENCE [LARGE SCALE GENOMIC DNA]</scope>
    <source>
        <strain evidence="3 4">DSM 20167</strain>
    </source>
</reference>
<feature type="domain" description="Glycosyltransferase 2-like" evidence="1">
    <location>
        <begin position="2"/>
        <end position="131"/>
    </location>
</feature>
<dbReference type="PANTHER" id="PTHR22916">
    <property type="entry name" value="GLYCOSYLTRANSFERASE"/>
    <property type="match status" value="1"/>
</dbReference>
<dbReference type="Pfam" id="PF00535">
    <property type="entry name" value="Glycos_transf_2"/>
    <property type="match status" value="1"/>
</dbReference>
<dbReference type="InterPro" id="IPR001173">
    <property type="entry name" value="Glyco_trans_2-like"/>
</dbReference>
<gene>
    <name evidence="3" type="ORF">J2S64_004124</name>
</gene>
<dbReference type="Pfam" id="PF22181">
    <property type="entry name" value="TarS_linker"/>
    <property type="match status" value="1"/>
</dbReference>
<organism evidence="3 4">
    <name type="scientific">Paeniglutamicibacter sulfureus</name>
    <dbReference type="NCBI Taxonomy" id="43666"/>
    <lineage>
        <taxon>Bacteria</taxon>
        <taxon>Bacillati</taxon>
        <taxon>Actinomycetota</taxon>
        <taxon>Actinomycetes</taxon>
        <taxon>Micrococcales</taxon>
        <taxon>Micrococcaceae</taxon>
        <taxon>Paeniglutamicibacter</taxon>
    </lineage>
</organism>
<evidence type="ECO:0000259" key="1">
    <source>
        <dbReference type="Pfam" id="PF00535"/>
    </source>
</evidence>
<proteinExistence type="predicted"/>
<accession>A0ABU2BRS0</accession>
<feature type="domain" description="TarS/TarP linker" evidence="2">
    <location>
        <begin position="186"/>
        <end position="285"/>
    </location>
</feature>
<evidence type="ECO:0000259" key="2">
    <source>
        <dbReference type="Pfam" id="PF22181"/>
    </source>
</evidence>
<dbReference type="CDD" id="cd00761">
    <property type="entry name" value="Glyco_tranf_GTA_type"/>
    <property type="match status" value="1"/>
</dbReference>
<evidence type="ECO:0000313" key="3">
    <source>
        <dbReference type="EMBL" id="MDR7360433.1"/>
    </source>
</evidence>
<keyword evidence="4" id="KW-1185">Reference proteome</keyword>
<dbReference type="InterPro" id="IPR054028">
    <property type="entry name" value="TarS/TarP_linker"/>
</dbReference>
<dbReference type="Proteomes" id="UP001183817">
    <property type="component" value="Unassembled WGS sequence"/>
</dbReference>
<evidence type="ECO:0000313" key="4">
    <source>
        <dbReference type="Proteomes" id="UP001183817"/>
    </source>
</evidence>
<dbReference type="Gene3D" id="3.90.550.10">
    <property type="entry name" value="Spore Coat Polysaccharide Biosynthesis Protein SpsA, Chain A"/>
    <property type="match status" value="1"/>
</dbReference>
<dbReference type="SUPFAM" id="SSF53448">
    <property type="entry name" value="Nucleotide-diphospho-sugar transferases"/>
    <property type="match status" value="1"/>
</dbReference>
<protein>
    <submittedName>
        <fullName evidence="3">Glycosyltransferase involved in cell wall biosynthesis</fullName>
    </submittedName>
</protein>
<dbReference type="InterPro" id="IPR029044">
    <property type="entry name" value="Nucleotide-diphossugar_trans"/>
</dbReference>
<sequence length="409" mass="46055">MFEVIAVDDGSTDGGGKLLDSYVTRLPNMRVIHQRNSGWPGKPRNVGIDAGRSDYVFFCDSDDMLGPEALRRMVDFADAHQVDVLAPKLVGIGGRNVANSLFTSTLIDAPLRTILGTLSPQKMIRRSLLEEHGIRFPEGKIRLEDGMMLTRCYLASSRNSILADYDYYFIRTRLNGSNISSGRANPEGYTSSVSKIARIIKEMHPDPSFADQLVLDLYRRKALRFYDPVRYPAMSPRRRKRWVKAHAPFIRDNIPETLETDLGFPFLQRSRLVRRQDAAGLLRLAATEQQLNANCRAAPSDPDPLGLRFWLAPDADFESVTLVIKGRAPETIHSHLLRHDGHEYVLDDPVHKLESLENFVADFFVRLEIDGLQGPLRRVAAPDTGLPLELGGTRFYATVNGNLSIDRRR</sequence>